<dbReference type="InterPro" id="IPR052951">
    <property type="entry name" value="Tellurite_res_ion_channel"/>
</dbReference>
<feature type="transmembrane region" description="Helical" evidence="5">
    <location>
        <begin position="160"/>
        <end position="181"/>
    </location>
</feature>
<dbReference type="Pfam" id="PF03595">
    <property type="entry name" value="SLAC1"/>
    <property type="match status" value="1"/>
</dbReference>
<evidence type="ECO:0008006" key="8">
    <source>
        <dbReference type="Google" id="ProtNLM"/>
    </source>
</evidence>
<accession>A0A4V3UTA5</accession>
<evidence type="ECO:0000256" key="5">
    <source>
        <dbReference type="SAM" id="Phobius"/>
    </source>
</evidence>
<feature type="transmembrane region" description="Helical" evidence="5">
    <location>
        <begin position="193"/>
        <end position="214"/>
    </location>
</feature>
<protein>
    <recommendedName>
        <fullName evidence="8">C4-dicarboxylate ABC transporter</fullName>
    </recommendedName>
</protein>
<keyword evidence="7" id="KW-1185">Reference proteome</keyword>
<feature type="transmembrane region" description="Helical" evidence="5">
    <location>
        <begin position="341"/>
        <end position="365"/>
    </location>
</feature>
<dbReference type="InterPro" id="IPR038665">
    <property type="entry name" value="Voltage-dep_anion_channel_sf"/>
</dbReference>
<evidence type="ECO:0000256" key="1">
    <source>
        <dbReference type="ARBA" id="ARBA00004141"/>
    </source>
</evidence>
<evidence type="ECO:0000313" key="6">
    <source>
        <dbReference type="EMBL" id="THD09951.1"/>
    </source>
</evidence>
<name>A0A4V3UTA5_9GAMM</name>
<organism evidence="6 7">
    <name type="scientific">Metallibacterium scheffleri</name>
    <dbReference type="NCBI Taxonomy" id="993689"/>
    <lineage>
        <taxon>Bacteria</taxon>
        <taxon>Pseudomonadati</taxon>
        <taxon>Pseudomonadota</taxon>
        <taxon>Gammaproteobacteria</taxon>
        <taxon>Lysobacterales</taxon>
        <taxon>Rhodanobacteraceae</taxon>
        <taxon>Metallibacterium</taxon>
    </lineage>
</organism>
<comment type="subcellular location">
    <subcellularLocation>
        <location evidence="1">Membrane</location>
        <topology evidence="1">Multi-pass membrane protein</topology>
    </subcellularLocation>
</comment>
<dbReference type="EMBL" id="MWQO01000034">
    <property type="protein sequence ID" value="THD09951.1"/>
    <property type="molecule type" value="Genomic_DNA"/>
</dbReference>
<gene>
    <name evidence="6" type="ORF">B1806_09850</name>
</gene>
<feature type="transmembrane region" description="Helical" evidence="5">
    <location>
        <begin position="277"/>
        <end position="297"/>
    </location>
</feature>
<feature type="transmembrane region" description="Helical" evidence="5">
    <location>
        <begin position="135"/>
        <end position="154"/>
    </location>
</feature>
<feature type="transmembrane region" description="Helical" evidence="5">
    <location>
        <begin position="252"/>
        <end position="271"/>
    </location>
</feature>
<dbReference type="InterPro" id="IPR004695">
    <property type="entry name" value="SLAC1/Mae1/Ssu1/TehA"/>
</dbReference>
<feature type="transmembrane region" description="Helical" evidence="5">
    <location>
        <begin position="220"/>
        <end position="240"/>
    </location>
</feature>
<keyword evidence="2 5" id="KW-0812">Transmembrane</keyword>
<dbReference type="GO" id="GO:0005886">
    <property type="term" value="C:plasma membrane"/>
    <property type="evidence" value="ECO:0007669"/>
    <property type="project" value="TreeGrafter"/>
</dbReference>
<dbReference type="STRING" id="993689.GCA_002077135_00663"/>
<evidence type="ECO:0000313" key="7">
    <source>
        <dbReference type="Proteomes" id="UP000307749"/>
    </source>
</evidence>
<comment type="caution">
    <text evidence="6">The sequence shown here is derived from an EMBL/GenBank/DDBJ whole genome shotgun (WGS) entry which is preliminary data.</text>
</comment>
<dbReference type="Gene3D" id="1.50.10.150">
    <property type="entry name" value="Voltage-dependent anion channel"/>
    <property type="match status" value="1"/>
</dbReference>
<evidence type="ECO:0000256" key="4">
    <source>
        <dbReference type="ARBA" id="ARBA00023136"/>
    </source>
</evidence>
<feature type="transmembrane region" description="Helical" evidence="5">
    <location>
        <begin position="91"/>
        <end position="114"/>
    </location>
</feature>
<sequence length="371" mass="39471">MPAPRGGPAARICVAAGRSVIGGLPAPGAEPRRAARVWSGMMSAASTAPVASTSVLPGSRFVPIERFGAVMGLATLAHAWLLAHARYHAPWLIGALLAALALLLFVVLGLRTLWQWWRMPLRVRAEWAHPQSKPLVGTLWISLLLLPLLLAPANMLAARVLWGIGALGALAWAWHTLGSWLRGRHRLAHINAAWLIPVVGVLDIPLALPALRWLPALTPLAAFALLFGALFTPLVSALIFARMALGRALQPAQLAALLILAAPAAVASSVLRLVFPAWPMLALGVLLLAVFLLVLLLPQFARDSRAHDFEAAWWTLSFPLAATTVAAQLNTPWGGSAGLCLALLLLALTSAVVAALLLGSLRLYWRGSRAR</sequence>
<dbReference type="PANTHER" id="PTHR37955:SF1">
    <property type="entry name" value="DEP DOMAIN-CONTAINING PROTEIN"/>
    <property type="match status" value="1"/>
</dbReference>
<dbReference type="Proteomes" id="UP000307749">
    <property type="component" value="Unassembled WGS sequence"/>
</dbReference>
<dbReference type="PANTHER" id="PTHR37955">
    <property type="entry name" value="TELLURITE RESISTANCE PROTEIN TEHA"/>
    <property type="match status" value="1"/>
</dbReference>
<dbReference type="GO" id="GO:0046583">
    <property type="term" value="F:monoatomic cation efflux transmembrane transporter activity"/>
    <property type="evidence" value="ECO:0007669"/>
    <property type="project" value="TreeGrafter"/>
</dbReference>
<reference evidence="6 7" key="1">
    <citation type="submission" date="2017-02" db="EMBL/GenBank/DDBJ databases">
        <title>Whole genome sequencing of Metallibacterium scheffleri DSM 24874 (T).</title>
        <authorList>
            <person name="Kumar S."/>
            <person name="Patil P."/>
            <person name="Patil P.B."/>
        </authorList>
    </citation>
    <scope>NUCLEOTIDE SEQUENCE [LARGE SCALE GENOMIC DNA]</scope>
    <source>
        <strain evidence="6 7">DSM 24874</strain>
    </source>
</reference>
<evidence type="ECO:0000256" key="3">
    <source>
        <dbReference type="ARBA" id="ARBA00022989"/>
    </source>
</evidence>
<evidence type="ECO:0000256" key="2">
    <source>
        <dbReference type="ARBA" id="ARBA00022692"/>
    </source>
</evidence>
<keyword evidence="4 5" id="KW-0472">Membrane</keyword>
<feature type="transmembrane region" description="Helical" evidence="5">
    <location>
        <begin position="309"/>
        <end position="329"/>
    </location>
</feature>
<dbReference type="AlphaFoldDB" id="A0A4V3UTA5"/>
<proteinExistence type="predicted"/>
<keyword evidence="3 5" id="KW-1133">Transmembrane helix</keyword>